<dbReference type="WBParaSite" id="nRc.2.0.1.t37972-RA">
    <property type="protein sequence ID" value="nRc.2.0.1.t37972-RA"/>
    <property type="gene ID" value="nRc.2.0.1.g37972"/>
</dbReference>
<dbReference type="Proteomes" id="UP000887565">
    <property type="component" value="Unplaced"/>
</dbReference>
<dbReference type="SUPFAM" id="SSF50370">
    <property type="entry name" value="Ricin B-like lectins"/>
    <property type="match status" value="3"/>
</dbReference>
<sequence length="1753" mass="192752">MLDSPPPGLFLTPQNGHLSPNTPIVLESKNDQNPDVQRYYLDDKWIRVMKNPALVLGSSKGQTPTIILVPFNKAALNQQWMVSVGQSTKIEPVSYVEKFPDRNPVAPQTIVEKSTPPFYVTPTTPPNYVIFVPNLEPNTLAGIHASNSGPIEQWNFGFPNKNKYFVIRPHIPGGDQLVLQPRDGILQPGAELVLRPMTGTPLQDNQMFYSDNDTIRTAKSPYLVVTVINPQQANPKIALEEFKPQYPQQIWRLKRPGDANSVGISTVISAFTRGFDFPMPTPTTRKVVIQTGPLILRPTASTVITVEGPLMPNARIIVSPIDTPKPVLVRIVLIDAVPPTFAIRLNDNPNLSVSLSISGPPVADTNLFLQLTNPDQPGQKFALDGPYLIPAKLRKLVVGPMNDNWSPGPVVLLSTPVPKSKEAQWSVVLVDQPKTPISFSEMLNRMLTSFHYVDASFRETVPAIIRGNVSNKVEYTVIIQGHVGPNAKIVLSQIQPGQVPSTKWRIVLLPTNGKLSYVMIQPEGYDSIVLAPENGSLNPGTPLALTWKSIEPQTANQTFIIYNNFIKPANNPSVSMTISSPPTGSQTIRLSLEPIVPQSATQVKWLISPATDLNCRVSVPEILARLVESSTTITTPPAFNVHMEISFEPKSSPYNVENPASSIPVTIQWPPSTKGPYREEAKITYIFCRKTPPVLIYIYPDVVIILQSTQPGSQIETVPYRPTLQGTPWIIEMDMPPYFFIKQITPDNKEMVWMPKNGALLPGTPVVIAPKQPGPSAANQRFQFKGFNIVPANSPDVVIDMGEPTSISGVQRQCIILKKFDSKSKAPIWLLTPAEQPTNRASFPEILEILIQTGKQQLSSSTPVTIQWPVPFDHENGNIRRTPPVMIVASPKTVLYVPQAKPDMPVEVISINPQRENTTWTIEMFRPPYVLITLFRPGDNRLVLMPKNGELSPGTSIVISERQPNPLAANQLFRVVGDIIFPANSQDVAIQIAGPTSGSTKPGSLFLTKIDMKSKPFSWMLIPVEQPTNPASLLKIVEFLIQFGKGQPVSRQPVTISWPSSGELLPKEKTVKTPPIIIYVQGKMTLTVSKESPVSGTEVVVMLENSSRTPIQWTLVVVKPPYFAIVIFGSKENLALTPEHGSIKVGRKLIVVPLDNNPLAKNQLFIYKNGNLFPANNNECFFHRRTPTIIIYPTEKTILTVVDSSPSPGSRVVIVLKNPNQPPMQWTLIVIQPPYFAIVIFVNYGYLALTPENGLLQPGNKFTLQPLAVDPMQQKQLFVSKDGNIFPASNSNIVLIAPKHQPTQSQSVKLTMEIYVPNVPVEPWSCAPIDQPNNRLPITMIIEILIKYFPDAQRAVGPIIVPLPGPMPPVNAPSRVIVRSPPIIIFITSTTVLISPDSSSPGTSIAVVPYNPNGQPPSRWIIELVDSAYFMLRPMHNPNDIVLGPDSGSLNPGTPLVLIKKSNNPRQSHQLFTTKNGYIGLADSPDTVTIVVHQTRLILAVLNKKSPPDLWIIAPADQPTNQMTMARFIRIMIKMDVSKTTDGGVVVVPIPGLGPLPSRQTVVQSTPLLMTFTDTTIVTVQQGLSPGKSVIIQDRNKLTSPPMHWLLVVTKPPYFIIKVASSSSENYVLAPENGSLRPGANLVIVVFKQNPYDSDQMFVIKNGYTCAARNPNLVVTNANPDKGFPVNIILQELHPNSRPAKFSVAFPSSPTVRIDIAQMVTTLVKTAESAPPNSGTIIVNFPTIVPGIKRTIM</sequence>
<keyword evidence="1" id="KW-1185">Reference proteome</keyword>
<dbReference type="InterPro" id="IPR035992">
    <property type="entry name" value="Ricin_B-like_lectins"/>
</dbReference>
<proteinExistence type="predicted"/>
<evidence type="ECO:0000313" key="1">
    <source>
        <dbReference type="Proteomes" id="UP000887565"/>
    </source>
</evidence>
<evidence type="ECO:0000313" key="2">
    <source>
        <dbReference type="WBParaSite" id="nRc.2.0.1.t37972-RA"/>
    </source>
</evidence>
<organism evidence="1 2">
    <name type="scientific">Romanomermis culicivorax</name>
    <name type="common">Nematode worm</name>
    <dbReference type="NCBI Taxonomy" id="13658"/>
    <lineage>
        <taxon>Eukaryota</taxon>
        <taxon>Metazoa</taxon>
        <taxon>Ecdysozoa</taxon>
        <taxon>Nematoda</taxon>
        <taxon>Enoplea</taxon>
        <taxon>Dorylaimia</taxon>
        <taxon>Mermithida</taxon>
        <taxon>Mermithoidea</taxon>
        <taxon>Mermithidae</taxon>
        <taxon>Romanomermis</taxon>
    </lineage>
</organism>
<protein>
    <submittedName>
        <fullName evidence="2">Uncharacterized protein</fullName>
    </submittedName>
</protein>
<reference evidence="2" key="1">
    <citation type="submission" date="2022-11" db="UniProtKB">
        <authorList>
            <consortium name="WormBaseParasite"/>
        </authorList>
    </citation>
    <scope>IDENTIFICATION</scope>
</reference>
<dbReference type="CDD" id="cd00161">
    <property type="entry name" value="beta-trefoil_Ricin-like"/>
    <property type="match status" value="2"/>
</dbReference>
<name>A0A915KGW6_ROMCU</name>
<accession>A0A915KGW6</accession>